<keyword evidence="4" id="KW-1185">Reference proteome</keyword>
<feature type="chain" id="PRO_5003938949" evidence="2">
    <location>
        <begin position="21"/>
        <end position="204"/>
    </location>
</feature>
<dbReference type="PATRIC" id="fig|937777.3.peg.1391"/>
<dbReference type="HOGENOM" id="CLU_1287070_0_0_0"/>
<accession>L0A167</accession>
<proteinExistence type="predicted"/>
<name>L0A167_DEIPD</name>
<feature type="region of interest" description="Disordered" evidence="1">
    <location>
        <begin position="129"/>
        <end position="204"/>
    </location>
</feature>
<dbReference type="KEGG" id="dpd:Deipe_1388"/>
<sequence>MKKLVTITAALVLAFGAASAQTTETSTSTALSSYLKALVASGATVTLLDESGAETTDLSLAKQVSVTYGENNTQTYDITKVNAESGMVFVTYKGLTLPLIAVVNREAAAQRSTAAKAAAEAKAAEAKAKAASAKPSGAGKPTTAGADAATSGLSNTNAATGTEHSAGGMDHATSGSGNATVSTEQPATPTVPTPPAPRTGAGRP</sequence>
<feature type="signal peptide" evidence="2">
    <location>
        <begin position="1"/>
        <end position="20"/>
    </location>
</feature>
<feature type="compositionally biased region" description="Low complexity" evidence="1">
    <location>
        <begin position="129"/>
        <end position="141"/>
    </location>
</feature>
<evidence type="ECO:0000313" key="3">
    <source>
        <dbReference type="EMBL" id="AFZ66932.1"/>
    </source>
</evidence>
<reference evidence="4" key="1">
    <citation type="submission" date="2012-03" db="EMBL/GenBank/DDBJ databases">
        <title>Complete sequence of chromosome of Deinococcus peraridilitoris DSM 19664.</title>
        <authorList>
            <person name="Lucas S."/>
            <person name="Copeland A."/>
            <person name="Lapidus A."/>
            <person name="Glavina del Rio T."/>
            <person name="Dalin E."/>
            <person name="Tice H."/>
            <person name="Bruce D."/>
            <person name="Goodwin L."/>
            <person name="Pitluck S."/>
            <person name="Peters L."/>
            <person name="Mikhailova N."/>
            <person name="Lu M."/>
            <person name="Kyrpides N."/>
            <person name="Mavromatis K."/>
            <person name="Ivanova N."/>
            <person name="Brettin T."/>
            <person name="Detter J.C."/>
            <person name="Han C."/>
            <person name="Larimer F."/>
            <person name="Land M."/>
            <person name="Hauser L."/>
            <person name="Markowitz V."/>
            <person name="Cheng J.-F."/>
            <person name="Hugenholtz P."/>
            <person name="Woyke T."/>
            <person name="Wu D."/>
            <person name="Pukall R."/>
            <person name="Steenblock K."/>
            <person name="Brambilla E."/>
            <person name="Klenk H.-P."/>
            <person name="Eisen J.A."/>
        </authorList>
    </citation>
    <scope>NUCLEOTIDE SEQUENCE [LARGE SCALE GENOMIC DNA]</scope>
    <source>
        <strain evidence="4">DSM 19664 / LMG 22246 / CIP 109416 / KR-200</strain>
    </source>
</reference>
<feature type="compositionally biased region" description="Polar residues" evidence="1">
    <location>
        <begin position="151"/>
        <end position="163"/>
    </location>
</feature>
<dbReference type="Proteomes" id="UP000010467">
    <property type="component" value="Chromosome"/>
</dbReference>
<dbReference type="EMBL" id="CP003382">
    <property type="protein sequence ID" value="AFZ66932.1"/>
    <property type="molecule type" value="Genomic_DNA"/>
</dbReference>
<gene>
    <name evidence="3" type="ordered locus">Deipe_1388</name>
</gene>
<dbReference type="AlphaFoldDB" id="L0A167"/>
<keyword evidence="2" id="KW-0732">Signal</keyword>
<organism evidence="3 4">
    <name type="scientific">Deinococcus peraridilitoris (strain DSM 19664 / LMG 22246 / CIP 109416 / KR-200)</name>
    <dbReference type="NCBI Taxonomy" id="937777"/>
    <lineage>
        <taxon>Bacteria</taxon>
        <taxon>Thermotogati</taxon>
        <taxon>Deinococcota</taxon>
        <taxon>Deinococci</taxon>
        <taxon>Deinococcales</taxon>
        <taxon>Deinococcaceae</taxon>
        <taxon>Deinococcus</taxon>
    </lineage>
</organism>
<protein>
    <submittedName>
        <fullName evidence="3">Uncharacterized protein</fullName>
    </submittedName>
</protein>
<evidence type="ECO:0000313" key="4">
    <source>
        <dbReference type="Proteomes" id="UP000010467"/>
    </source>
</evidence>
<dbReference type="RefSeq" id="WP_015235240.1">
    <property type="nucleotide sequence ID" value="NC_019793.1"/>
</dbReference>
<evidence type="ECO:0000256" key="2">
    <source>
        <dbReference type="SAM" id="SignalP"/>
    </source>
</evidence>
<feature type="compositionally biased region" description="Polar residues" evidence="1">
    <location>
        <begin position="173"/>
        <end position="185"/>
    </location>
</feature>
<evidence type="ECO:0000256" key="1">
    <source>
        <dbReference type="SAM" id="MobiDB-lite"/>
    </source>
</evidence>